<comment type="caution">
    <text evidence="1">The sequence shown here is derived from an EMBL/GenBank/DDBJ whole genome shotgun (WGS) entry which is preliminary data.</text>
</comment>
<evidence type="ECO:0000313" key="2">
    <source>
        <dbReference type="Proteomes" id="UP000793456"/>
    </source>
</evidence>
<protein>
    <submittedName>
        <fullName evidence="1">Uncharacterized protein</fullName>
    </submittedName>
</protein>
<proteinExistence type="predicted"/>
<organism evidence="1 2">
    <name type="scientific">Larimichthys crocea</name>
    <name type="common">Large yellow croaker</name>
    <name type="synonym">Pseudosciaena crocea</name>
    <dbReference type="NCBI Taxonomy" id="215358"/>
    <lineage>
        <taxon>Eukaryota</taxon>
        <taxon>Metazoa</taxon>
        <taxon>Chordata</taxon>
        <taxon>Craniata</taxon>
        <taxon>Vertebrata</taxon>
        <taxon>Euteleostomi</taxon>
        <taxon>Actinopterygii</taxon>
        <taxon>Neopterygii</taxon>
        <taxon>Teleostei</taxon>
        <taxon>Neoteleostei</taxon>
        <taxon>Acanthomorphata</taxon>
        <taxon>Eupercaria</taxon>
        <taxon>Sciaenidae</taxon>
        <taxon>Larimichthys</taxon>
    </lineage>
</organism>
<keyword evidence="2" id="KW-1185">Reference proteome</keyword>
<gene>
    <name evidence="1" type="ORF">E3U43_007631</name>
</gene>
<reference evidence="1" key="1">
    <citation type="submission" date="2018-11" db="EMBL/GenBank/DDBJ databases">
        <title>The sequence and de novo assembly of Larimichthys crocea genome using PacBio and Hi-C technologies.</title>
        <authorList>
            <person name="Xu P."/>
            <person name="Chen B."/>
            <person name="Zhou Z."/>
            <person name="Ke Q."/>
            <person name="Wu Y."/>
            <person name="Bai H."/>
            <person name="Pu F."/>
        </authorList>
    </citation>
    <scope>NUCLEOTIDE SEQUENCE</scope>
    <source>
        <tissue evidence="1">Muscle</tissue>
    </source>
</reference>
<accession>A0ACD3Q4M0</accession>
<sequence>MTLVFFYLDYSATFCYFPVKMIHLTDELNFSVFRALLPHHSVIVLLLLQSSAGAVSSPFIVSVNRTSSRLVLQCESKGWYPEPEVFWLDGEGNLLSAGPTETVRGPDDLYTVSRRLTVEKSDTITCRVQQKDINQTRETHICISAEDVEIPTCFHWIIICVIFSIFVTTLNILYNRFRTN</sequence>
<name>A0ACD3Q4M0_LARCR</name>
<dbReference type="Proteomes" id="UP000793456">
    <property type="component" value="Chromosome XXIV"/>
</dbReference>
<evidence type="ECO:0000313" key="1">
    <source>
        <dbReference type="EMBL" id="TMS02091.1"/>
    </source>
</evidence>
<dbReference type="EMBL" id="CM011697">
    <property type="protein sequence ID" value="TMS02091.1"/>
    <property type="molecule type" value="Genomic_DNA"/>
</dbReference>